<dbReference type="InterPro" id="IPR003594">
    <property type="entry name" value="HATPase_dom"/>
</dbReference>
<evidence type="ECO:0000256" key="6">
    <source>
        <dbReference type="ARBA" id="ARBA00022777"/>
    </source>
</evidence>
<dbReference type="EMBL" id="LT629710">
    <property type="protein sequence ID" value="SDO26477.1"/>
    <property type="molecule type" value="Genomic_DNA"/>
</dbReference>
<keyword evidence="4" id="KW-0808">Transferase</keyword>
<organism evidence="9 10">
    <name type="scientific">Nakamurella panacisegetis</name>
    <dbReference type="NCBI Taxonomy" id="1090615"/>
    <lineage>
        <taxon>Bacteria</taxon>
        <taxon>Bacillati</taxon>
        <taxon>Actinomycetota</taxon>
        <taxon>Actinomycetes</taxon>
        <taxon>Nakamurellales</taxon>
        <taxon>Nakamurellaceae</taxon>
        <taxon>Nakamurella</taxon>
    </lineage>
</organism>
<proteinExistence type="predicted"/>
<protein>
    <recommendedName>
        <fullName evidence="2">histidine kinase</fullName>
        <ecNumber evidence="2">2.7.13.3</ecNumber>
    </recommendedName>
</protein>
<evidence type="ECO:0000259" key="8">
    <source>
        <dbReference type="PROSITE" id="PS50109"/>
    </source>
</evidence>
<dbReference type="Proteomes" id="UP000198741">
    <property type="component" value="Chromosome I"/>
</dbReference>
<name>A0A1H0I4X1_9ACTN</name>
<dbReference type="SUPFAM" id="SSF55874">
    <property type="entry name" value="ATPase domain of HSP90 chaperone/DNA topoisomerase II/histidine kinase"/>
    <property type="match status" value="1"/>
</dbReference>
<dbReference type="InterPro" id="IPR000014">
    <property type="entry name" value="PAS"/>
</dbReference>
<dbReference type="Gene3D" id="3.30.450.280">
    <property type="entry name" value="GAF domain"/>
    <property type="match status" value="1"/>
</dbReference>
<keyword evidence="5" id="KW-0547">Nucleotide-binding</keyword>
<dbReference type="InterPro" id="IPR035965">
    <property type="entry name" value="PAS-like_dom_sf"/>
</dbReference>
<dbReference type="Pfam" id="PF12282">
    <property type="entry name" value="GAF_PdtaS"/>
    <property type="match status" value="1"/>
</dbReference>
<dbReference type="CDD" id="cd00130">
    <property type="entry name" value="PAS"/>
    <property type="match status" value="1"/>
</dbReference>
<reference evidence="9 10" key="1">
    <citation type="submission" date="2016-10" db="EMBL/GenBank/DDBJ databases">
        <authorList>
            <person name="de Groot N.N."/>
        </authorList>
    </citation>
    <scope>NUCLEOTIDE SEQUENCE [LARGE SCALE GENOMIC DNA]</scope>
    <source>
        <strain evidence="10">P4-7,KCTC 19426,CECT 7604</strain>
    </source>
</reference>
<dbReference type="Pfam" id="PF07568">
    <property type="entry name" value="HisKA_2"/>
    <property type="match status" value="1"/>
</dbReference>
<dbReference type="InterPro" id="IPR022066">
    <property type="entry name" value="PdtaS_GAF"/>
</dbReference>
<dbReference type="InterPro" id="IPR038424">
    <property type="entry name" value="H_kinase_PdtaS_GAF_sf"/>
</dbReference>
<sequence>MPTDTATPDDLAHGPGWICVAQVRPTTGATAHLDDMVTVRADPGESELLQDGWDQADIVSESELGELDAAGVPLRPAREPRSRTHRREVVPVRHHEVIVAVVTRDTGRLVGREASMLETAYVDAAEDLFRMVTDGTFPPAAQTGEIHTGPRAGDGLLRLDADGRVVYVSPNAVSAYHRMNLTGPVMGGDLATLTRKLIADPFDAAELAARISGAVQGRSSLRMEVEVRAATVLFRALPLRPRGRPSGALVLVRDVTEVRRRDRALLSKDATIREIHHRVKNNLQTVAALLRLQARRSKEGAVKHALSESVRRVSSIALVHDTLSLSPDDRVDLDQIVDKLVPIVAEVASAETRARVKRIGSFGIIGAELATPLVMVLAEVVQNALEHGYREPRTDAEVVIGVDRSARSLDIRVVDNGIGLPTGFSLEKGAGLGLQIVRTLVDAELLGSIGMRRRDDAPGTEVLIRIPLRGRT</sequence>
<dbReference type="Pfam" id="PF08448">
    <property type="entry name" value="PAS_4"/>
    <property type="match status" value="1"/>
</dbReference>
<evidence type="ECO:0000256" key="5">
    <source>
        <dbReference type="ARBA" id="ARBA00022741"/>
    </source>
</evidence>
<dbReference type="Pfam" id="PF02518">
    <property type="entry name" value="HATPase_c"/>
    <property type="match status" value="1"/>
</dbReference>
<feature type="domain" description="Histidine kinase" evidence="8">
    <location>
        <begin position="274"/>
        <end position="470"/>
    </location>
</feature>
<dbReference type="InterPro" id="IPR013656">
    <property type="entry name" value="PAS_4"/>
</dbReference>
<dbReference type="EC" id="2.7.13.3" evidence="2"/>
<evidence type="ECO:0000256" key="3">
    <source>
        <dbReference type="ARBA" id="ARBA00022553"/>
    </source>
</evidence>
<dbReference type="Gene3D" id="3.30.565.10">
    <property type="entry name" value="Histidine kinase-like ATPase, C-terminal domain"/>
    <property type="match status" value="1"/>
</dbReference>
<dbReference type="PROSITE" id="PS50109">
    <property type="entry name" value="HIS_KIN"/>
    <property type="match status" value="1"/>
</dbReference>
<evidence type="ECO:0000313" key="9">
    <source>
        <dbReference type="EMBL" id="SDO26477.1"/>
    </source>
</evidence>
<dbReference type="STRING" id="1090615.SAMN04515671_0360"/>
<dbReference type="GO" id="GO:0005524">
    <property type="term" value="F:ATP binding"/>
    <property type="evidence" value="ECO:0007669"/>
    <property type="project" value="UniProtKB-KW"/>
</dbReference>
<comment type="catalytic activity">
    <reaction evidence="1">
        <text>ATP + protein L-histidine = ADP + protein N-phospho-L-histidine.</text>
        <dbReference type="EC" id="2.7.13.3"/>
    </reaction>
</comment>
<dbReference type="InterPro" id="IPR005467">
    <property type="entry name" value="His_kinase_dom"/>
</dbReference>
<evidence type="ECO:0000256" key="7">
    <source>
        <dbReference type="ARBA" id="ARBA00022840"/>
    </source>
</evidence>
<keyword evidence="3" id="KW-0597">Phosphoprotein</keyword>
<dbReference type="SUPFAM" id="SSF55785">
    <property type="entry name" value="PYP-like sensor domain (PAS domain)"/>
    <property type="match status" value="1"/>
</dbReference>
<dbReference type="PANTHER" id="PTHR41523">
    <property type="entry name" value="TWO-COMPONENT SYSTEM SENSOR PROTEIN"/>
    <property type="match status" value="1"/>
</dbReference>
<keyword evidence="7" id="KW-0067">ATP-binding</keyword>
<keyword evidence="6 9" id="KW-0418">Kinase</keyword>
<evidence type="ECO:0000256" key="4">
    <source>
        <dbReference type="ARBA" id="ARBA00022679"/>
    </source>
</evidence>
<evidence type="ECO:0000256" key="2">
    <source>
        <dbReference type="ARBA" id="ARBA00012438"/>
    </source>
</evidence>
<dbReference type="InterPro" id="IPR036890">
    <property type="entry name" value="HATPase_C_sf"/>
</dbReference>
<dbReference type="AlphaFoldDB" id="A0A1H0I4X1"/>
<dbReference type="GO" id="GO:0004673">
    <property type="term" value="F:protein histidine kinase activity"/>
    <property type="evidence" value="ECO:0007669"/>
    <property type="project" value="UniProtKB-EC"/>
</dbReference>
<evidence type="ECO:0000313" key="10">
    <source>
        <dbReference type="Proteomes" id="UP000198741"/>
    </source>
</evidence>
<gene>
    <name evidence="9" type="ORF">SAMN04515671_0360</name>
</gene>
<dbReference type="InterPro" id="IPR011495">
    <property type="entry name" value="Sig_transdc_His_kin_sub2_dim/P"/>
</dbReference>
<evidence type="ECO:0000256" key="1">
    <source>
        <dbReference type="ARBA" id="ARBA00000085"/>
    </source>
</evidence>
<keyword evidence="10" id="KW-1185">Reference proteome</keyword>
<dbReference type="Gene3D" id="3.30.450.20">
    <property type="entry name" value="PAS domain"/>
    <property type="match status" value="1"/>
</dbReference>
<accession>A0A1H0I4X1</accession>
<dbReference type="PANTHER" id="PTHR41523:SF8">
    <property type="entry name" value="ETHYLENE RESPONSE SENSOR PROTEIN"/>
    <property type="match status" value="1"/>
</dbReference>
<dbReference type="SMART" id="SM00387">
    <property type="entry name" value="HATPase_c"/>
    <property type="match status" value="1"/>
</dbReference>